<dbReference type="InterPro" id="IPR015915">
    <property type="entry name" value="Kelch-typ_b-propeller"/>
</dbReference>
<dbReference type="SUPFAM" id="SSF117281">
    <property type="entry name" value="Kelch motif"/>
    <property type="match status" value="1"/>
</dbReference>
<dbReference type="InterPro" id="IPR006652">
    <property type="entry name" value="Kelch_1"/>
</dbReference>
<feature type="region of interest" description="Disordered" evidence="3">
    <location>
        <begin position="444"/>
        <end position="473"/>
    </location>
</feature>
<dbReference type="Pfam" id="PF01344">
    <property type="entry name" value="Kelch_1"/>
    <property type="match status" value="1"/>
</dbReference>
<feature type="compositionally biased region" description="Basic and acidic residues" evidence="3">
    <location>
        <begin position="1429"/>
        <end position="1454"/>
    </location>
</feature>
<feature type="compositionally biased region" description="Acidic residues" evidence="3">
    <location>
        <begin position="1492"/>
        <end position="1502"/>
    </location>
</feature>
<feature type="domain" description="BACK" evidence="4">
    <location>
        <begin position="89"/>
        <end position="136"/>
    </location>
</feature>
<feature type="compositionally biased region" description="Polar residues" evidence="3">
    <location>
        <begin position="1370"/>
        <end position="1386"/>
    </location>
</feature>
<dbReference type="EMBL" id="OV696692">
    <property type="protein sequence ID" value="CAH1269695.1"/>
    <property type="molecule type" value="Genomic_DNA"/>
</dbReference>
<evidence type="ECO:0000256" key="3">
    <source>
        <dbReference type="SAM" id="MobiDB-lite"/>
    </source>
</evidence>
<evidence type="ECO:0000259" key="4">
    <source>
        <dbReference type="Pfam" id="PF07707"/>
    </source>
</evidence>
<dbReference type="PANTHER" id="PTHR24412">
    <property type="entry name" value="KELCH PROTEIN"/>
    <property type="match status" value="1"/>
</dbReference>
<accession>A0A8K0A5J6</accession>
<feature type="compositionally biased region" description="Basic and acidic residues" evidence="3">
    <location>
        <begin position="1119"/>
        <end position="1129"/>
    </location>
</feature>
<reference evidence="5" key="1">
    <citation type="submission" date="2022-01" db="EMBL/GenBank/DDBJ databases">
        <authorList>
            <person name="Braso-Vives M."/>
        </authorList>
    </citation>
    <scope>NUCLEOTIDE SEQUENCE</scope>
</reference>
<proteinExistence type="predicted"/>
<feature type="compositionally biased region" description="Acidic residues" evidence="3">
    <location>
        <begin position="1004"/>
        <end position="1013"/>
    </location>
</feature>
<gene>
    <name evidence="5" type="primary">KLHL29</name>
    <name evidence="5" type="ORF">BLAG_LOCUS22260</name>
</gene>
<evidence type="ECO:0000313" key="5">
    <source>
        <dbReference type="EMBL" id="CAH1269695.1"/>
    </source>
</evidence>
<keyword evidence="2" id="KW-0677">Repeat</keyword>
<dbReference type="PANTHER" id="PTHR24412:SF489">
    <property type="entry name" value="RING FINGER DOMAIN AND KELCH REPEAT-CONTAINING PROTEIN DDB_G0271372"/>
    <property type="match status" value="1"/>
</dbReference>
<protein>
    <submittedName>
        <fullName evidence="5">KLHL29 protein</fullName>
    </submittedName>
</protein>
<feature type="compositionally biased region" description="Basic and acidic residues" evidence="3">
    <location>
        <begin position="1014"/>
        <end position="1035"/>
    </location>
</feature>
<feature type="compositionally biased region" description="Basic residues" evidence="3">
    <location>
        <begin position="462"/>
        <end position="473"/>
    </location>
</feature>
<dbReference type="InterPro" id="IPR011705">
    <property type="entry name" value="BACK"/>
</dbReference>
<evidence type="ECO:0000256" key="2">
    <source>
        <dbReference type="ARBA" id="ARBA00022737"/>
    </source>
</evidence>
<feature type="compositionally biased region" description="Basic and acidic residues" evidence="3">
    <location>
        <begin position="537"/>
        <end position="550"/>
    </location>
</feature>
<dbReference type="Gene3D" id="2.120.10.80">
    <property type="entry name" value="Kelch-type beta propeller"/>
    <property type="match status" value="1"/>
</dbReference>
<feature type="compositionally biased region" description="Acidic residues" evidence="3">
    <location>
        <begin position="166"/>
        <end position="193"/>
    </location>
</feature>
<dbReference type="Pfam" id="PF07707">
    <property type="entry name" value="BACK"/>
    <property type="match status" value="1"/>
</dbReference>
<organism evidence="5 6">
    <name type="scientific">Branchiostoma lanceolatum</name>
    <name type="common">Common lancelet</name>
    <name type="synonym">Amphioxus lanceolatum</name>
    <dbReference type="NCBI Taxonomy" id="7740"/>
    <lineage>
        <taxon>Eukaryota</taxon>
        <taxon>Metazoa</taxon>
        <taxon>Chordata</taxon>
        <taxon>Cephalochordata</taxon>
        <taxon>Leptocardii</taxon>
        <taxon>Amphioxiformes</taxon>
        <taxon>Branchiostomatidae</taxon>
        <taxon>Branchiostoma</taxon>
    </lineage>
</organism>
<feature type="compositionally biased region" description="Basic and acidic residues" evidence="3">
    <location>
        <begin position="444"/>
        <end position="454"/>
    </location>
</feature>
<feature type="region of interest" description="Disordered" evidence="3">
    <location>
        <begin position="232"/>
        <end position="263"/>
    </location>
</feature>
<evidence type="ECO:0000313" key="6">
    <source>
        <dbReference type="Proteomes" id="UP000838412"/>
    </source>
</evidence>
<feature type="compositionally biased region" description="Acidic residues" evidence="3">
    <location>
        <begin position="1190"/>
        <end position="1283"/>
    </location>
</feature>
<name>A0A8K0A5J6_BRALA</name>
<feature type="compositionally biased region" description="Acidic residues" evidence="3">
    <location>
        <begin position="1331"/>
        <end position="1340"/>
    </location>
</feature>
<sequence>MALRSALGKVCCCLKENKLEEDVQIGSLEDIRDEDEAQPLIADLFNDEEFLQQDEEKVIDFLASDELMTDKIDCQHVSEDQYDEYFETEVYSEEAVFEAAMTWLEKSKQDEDDKNAANVLQAVRLTLLKPSQLEKLEQHPLVMASTEAQEMIQHVKQKNQEVPVESSDDDDFQSTSSEEEEEEEEEDVEEEVPEGQTSGPEGEDDNVEDFSNGTRRTIIIDIWQKLLQNLREGGKQPQEDAAEADSPEANMSGDNEKTQGSNWNIFKTITRLFSRSEDDEAKSAPEDTQALINPMIEDKTEEQESHTRAKRRWIQGVGKIELQRALKNLDMNPKVRRERLVKSLYIDEDNSDILPIPDIDTLRRPLTLKEEFENTKPWEIVTRMREYEDAIGGVVKPRKFSASIADLADMETCYMYKPRKNTLKGRSSIGKSEMCLEIIERNKVKTNRPEHTTKEPALQTAKPKRKRSRRDSRRVKSVALLDFTEIDLIAQAKEEKQEAYMVKRISNVQDQQINGSQREKIENSLNQEKDEIGSKLEENDSELHQEENENRSTQPCEEEDEPESKWSELIDKIEDGAEEVVETMMEAVTDAGAAVVDVSKLAGTALAGMLHAVGDLVADSSSETSTKKKKEPLDVSKILPTLLVYKPRKGMAEHVFFIFGKPGILCCDADTKSWYKVSSLPEDYVESPSIAANTCMFYLTGGALMVTSKNGNEYKKTVRRGYVYNFMKDKWTKLPRMNTPRYGHTSVVIEGTLYVIGGQDGDKPLVHLEKYNQAAKVWEVCDSADIVSCKPILAACHRHKLYIIYQPNSHQAILRAYHTEKDEWYKRKLELPFEASIFMANEGKLFIVNMNMKKNFPARAKVLQVCFKGKIRDGPTTIHLSQYIEPIYRRLPNPQESPHIIYLLANEYVKPMMVDLHMEENLTAEPIPDTYRVIKYDLGNRTIRDLDKIRVENVHGCLTREKSQVGWYARDLTPCDNFRMRSWKTLEDDTWEVVVKKVRKSELEESESDDADDIVQKTEGGEEQKTEEEQVKATQEEQEGLLSQEKEDPDVTGEQDHSQTTEALAQEPEPGPELIDVEAQVTQQYEQAPEQIKEDRDLDTEQDQPDGYQEGYDEVFEEQELHSTPEDGHVLGSEQEQDLESEEDQESTTSEDNLESEEEQSDDESESDEEEDSERETDESGSGEDKESGSEDDEETGSEETEETGSEETEETGSEETEETGSEETEETGSEETEESGSEETEESEEEQSDVGSEDDESEEETDDVGTGDLESEEEEDHADSEDREAQNHVGSEGEADQESVKELGSSRQGQDKNSEEEGAHLGYHKKDITDTESEIEEEQGPFSKLMGNAQEPEKNQYKNGEGGVETEKYSAQGNGPNRLNGQRTPGQIIFYGSDDSEVEDLFSKGQQDTTVNKDEPPLNIKYTGQHDNATKEHPFEQLTGEQEKKESKLEQLKELLGQDQDKDSNRGIPSEAQDQEQEQETKNLGSLNKEQDEDSDEIEAM</sequence>
<feature type="compositionally biased region" description="Basic and acidic residues" evidence="3">
    <location>
        <begin position="1310"/>
        <end position="1330"/>
    </location>
</feature>
<evidence type="ECO:0000256" key="1">
    <source>
        <dbReference type="ARBA" id="ARBA00022441"/>
    </source>
</evidence>
<feature type="compositionally biased region" description="Acidic residues" evidence="3">
    <location>
        <begin position="1135"/>
        <end position="1146"/>
    </location>
</feature>
<feature type="region of interest" description="Disordered" evidence="3">
    <location>
        <begin position="154"/>
        <end position="212"/>
    </location>
</feature>
<feature type="region of interest" description="Disordered" evidence="3">
    <location>
        <begin position="1001"/>
        <end position="1502"/>
    </location>
</feature>
<dbReference type="Proteomes" id="UP000838412">
    <property type="component" value="Chromosome 7"/>
</dbReference>
<dbReference type="OrthoDB" id="10250130at2759"/>
<keyword evidence="6" id="KW-1185">Reference proteome</keyword>
<keyword evidence="1" id="KW-0880">Kelch repeat</keyword>
<feature type="compositionally biased region" description="Acidic residues" evidence="3">
    <location>
        <begin position="1152"/>
        <end position="1182"/>
    </location>
</feature>
<dbReference type="SMART" id="SM00612">
    <property type="entry name" value="Kelch"/>
    <property type="match status" value="2"/>
</dbReference>
<feature type="region of interest" description="Disordered" evidence="3">
    <location>
        <begin position="537"/>
        <end position="565"/>
    </location>
</feature>
<dbReference type="Gene3D" id="1.25.40.420">
    <property type="match status" value="1"/>
</dbReference>